<dbReference type="OrthoDB" id="1805519at2"/>
<sequence length="220" mass="25676">MIDRFIEQFSQHKKEFLEELKKGNIKVNLNSDLASDSRKMALELFESWLLEKTTQERDALVDETPPFDEFLDQVLARAQKYLRERGIQMSYTSLSKQMGISETWKCIRVFGHSNIYYRIGKTRPRKGPNKGGEYLVMDLVMDGYKKKVFSPLLLKKEKIEHRLGVPLERELPKVEATGKYRLKLMLSDDVIKERNIRLAARKLADFVETTKPYLSELGVV</sequence>
<dbReference type="STRING" id="341036.SAMN05660649_05181"/>
<dbReference type="EMBL" id="FOOX01000050">
    <property type="protein sequence ID" value="SFH43267.1"/>
    <property type="molecule type" value="Genomic_DNA"/>
</dbReference>
<gene>
    <name evidence="1" type="ORF">SAMN05660649_05181</name>
</gene>
<reference evidence="2" key="1">
    <citation type="submission" date="2016-10" db="EMBL/GenBank/DDBJ databases">
        <authorList>
            <person name="Varghese N."/>
            <person name="Submissions S."/>
        </authorList>
    </citation>
    <scope>NUCLEOTIDE SEQUENCE [LARGE SCALE GENOMIC DNA]</scope>
    <source>
        <strain evidence="2">DSM 17038</strain>
    </source>
</reference>
<dbReference type="RefSeq" id="WP_092476334.1">
    <property type="nucleotide sequence ID" value="NZ_FOOX01000050.1"/>
</dbReference>
<dbReference type="Proteomes" id="UP000199337">
    <property type="component" value="Unassembled WGS sequence"/>
</dbReference>
<evidence type="ECO:0000313" key="1">
    <source>
        <dbReference type="EMBL" id="SFH43267.1"/>
    </source>
</evidence>
<organism evidence="1 2">
    <name type="scientific">Desulfotruncus arcticus DSM 17038</name>
    <dbReference type="NCBI Taxonomy" id="1121424"/>
    <lineage>
        <taxon>Bacteria</taxon>
        <taxon>Bacillati</taxon>
        <taxon>Bacillota</taxon>
        <taxon>Clostridia</taxon>
        <taxon>Eubacteriales</taxon>
        <taxon>Desulfallaceae</taxon>
        <taxon>Desulfotruncus</taxon>
    </lineage>
</organism>
<accession>A0A1I2ZZH9</accession>
<dbReference type="AlphaFoldDB" id="A0A1I2ZZH9"/>
<keyword evidence="2" id="KW-1185">Reference proteome</keyword>
<evidence type="ECO:0000313" key="2">
    <source>
        <dbReference type="Proteomes" id="UP000199337"/>
    </source>
</evidence>
<protein>
    <submittedName>
        <fullName evidence="1">Uncharacterized protein</fullName>
    </submittedName>
</protein>
<name>A0A1I2ZZH9_9FIRM</name>
<proteinExistence type="predicted"/>